<feature type="transmembrane region" description="Helical" evidence="8">
    <location>
        <begin position="87"/>
        <end position="108"/>
    </location>
</feature>
<organism evidence="11 12">
    <name type="scientific">Roseateles amylovorans</name>
    <dbReference type="NCBI Taxonomy" id="2978473"/>
    <lineage>
        <taxon>Bacteria</taxon>
        <taxon>Pseudomonadati</taxon>
        <taxon>Pseudomonadota</taxon>
        <taxon>Betaproteobacteria</taxon>
        <taxon>Burkholderiales</taxon>
        <taxon>Sphaerotilaceae</taxon>
        <taxon>Roseateles</taxon>
    </lineage>
</organism>
<evidence type="ECO:0000259" key="10">
    <source>
        <dbReference type="Pfam" id="PF08019"/>
    </source>
</evidence>
<keyword evidence="3" id="KW-0997">Cell inner membrane</keyword>
<dbReference type="GO" id="GO:0016740">
    <property type="term" value="F:transferase activity"/>
    <property type="evidence" value="ECO:0007669"/>
    <property type="project" value="UniProtKB-KW"/>
</dbReference>
<evidence type="ECO:0000256" key="2">
    <source>
        <dbReference type="ARBA" id="ARBA00022475"/>
    </source>
</evidence>
<evidence type="ECO:0000313" key="12">
    <source>
        <dbReference type="Proteomes" id="UP001064933"/>
    </source>
</evidence>
<sequence>MSLHDSRPLAAAVAGPDQGRSPLILTWWAALWIGLFGNWPLWQRMAGMPDFDGARGTIFIAVFAGIVIMVLGALFSLLAWRVAVKPLIAILLLMTAPLAYFIGSYGVVIDSTMITNALQTDVRETRDLLGWGLVVHLVVIALLPLLWLWRQRVRDTRWFKRLGWNLASVALALLAGVGLAATRTADMASTLRNHKVLTKMVSPVNALWATGALAVQKTRTPKGPPQVVGADAHLAPRAAGTKPPLVLLVVGETARSANFALNGYDRPTNPELSQLPVLSYREVASCGTSTAASLPCMFSHLGREVFVDHPGNQETLLDVLQRAGLAVLWLDNQSGCKGVCDRVPNAQAINPARPDHPLPAGLCGSDGECFDEAMLHDLDARIAGLDPQRAARGVVLVMHQMGSHGPAYFKRTPDERKPFKPECRSSALQQCPIDQVRNAYDNTIAYTDHVLSQAIQWLGRQEGQFDPSLLYVSDHGESLGENNLFLHGMPYALAPKFQKHVPLVMWLPPATRQSQRLDEACLKKRLDMPLSHDGLYHTVLSLSGVQTALYRKDWDWVAACRQSRIEAAAPATPQ</sequence>
<keyword evidence="12" id="KW-1185">Reference proteome</keyword>
<evidence type="ECO:0000256" key="5">
    <source>
        <dbReference type="ARBA" id="ARBA00022692"/>
    </source>
</evidence>
<evidence type="ECO:0000256" key="6">
    <source>
        <dbReference type="ARBA" id="ARBA00022989"/>
    </source>
</evidence>
<comment type="subcellular location">
    <subcellularLocation>
        <location evidence="1">Cell inner membrane</location>
        <topology evidence="1">Multi-pass membrane protein</topology>
    </subcellularLocation>
</comment>
<dbReference type="Proteomes" id="UP001064933">
    <property type="component" value="Chromosome"/>
</dbReference>
<dbReference type="Pfam" id="PF00884">
    <property type="entry name" value="Sulfatase"/>
    <property type="match status" value="1"/>
</dbReference>
<feature type="transmembrane region" description="Helical" evidence="8">
    <location>
        <begin position="21"/>
        <end position="39"/>
    </location>
</feature>
<keyword evidence="6 8" id="KW-1133">Transmembrane helix</keyword>
<keyword evidence="7 8" id="KW-0472">Membrane</keyword>
<proteinExistence type="predicted"/>
<evidence type="ECO:0000256" key="3">
    <source>
        <dbReference type="ARBA" id="ARBA00022519"/>
    </source>
</evidence>
<dbReference type="CDD" id="cd16017">
    <property type="entry name" value="LptA"/>
    <property type="match status" value="1"/>
</dbReference>
<dbReference type="InterPro" id="IPR058130">
    <property type="entry name" value="PEA_transf_C"/>
</dbReference>
<protein>
    <submittedName>
        <fullName evidence="11">Phosphoethanolamine--lipid A transferase</fullName>
    </submittedName>
</protein>
<feature type="transmembrane region" description="Helical" evidence="8">
    <location>
        <begin position="128"/>
        <end position="150"/>
    </location>
</feature>
<gene>
    <name evidence="11" type="ORF">N4261_18655</name>
</gene>
<evidence type="ECO:0000259" key="9">
    <source>
        <dbReference type="Pfam" id="PF00884"/>
    </source>
</evidence>
<dbReference type="SUPFAM" id="SSF53649">
    <property type="entry name" value="Alkaline phosphatase-like"/>
    <property type="match status" value="1"/>
</dbReference>
<evidence type="ECO:0000256" key="4">
    <source>
        <dbReference type="ARBA" id="ARBA00022679"/>
    </source>
</evidence>
<keyword evidence="5 8" id="KW-0812">Transmembrane</keyword>
<dbReference type="PANTHER" id="PTHR30443">
    <property type="entry name" value="INNER MEMBRANE PROTEIN"/>
    <property type="match status" value="1"/>
</dbReference>
<evidence type="ECO:0000256" key="8">
    <source>
        <dbReference type="SAM" id="Phobius"/>
    </source>
</evidence>
<reference evidence="11" key="1">
    <citation type="submission" date="2022-10" db="EMBL/GenBank/DDBJ databases">
        <title>Characterization and whole genome sequencing of a new Roseateles species, isolated from fresh water.</title>
        <authorList>
            <person name="Guliayeva D.Y."/>
            <person name="Akhremchuk A.E."/>
            <person name="Sikolenko M.A."/>
            <person name="Valentovich L.N."/>
            <person name="Sidarenka A.V."/>
        </authorList>
    </citation>
    <scope>NUCLEOTIDE SEQUENCE</scope>
    <source>
        <strain evidence="11">BIM B-1768</strain>
    </source>
</reference>
<evidence type="ECO:0000256" key="7">
    <source>
        <dbReference type="ARBA" id="ARBA00023136"/>
    </source>
</evidence>
<feature type="domain" description="Sulfatase N-terminal" evidence="9">
    <location>
        <begin position="244"/>
        <end position="545"/>
    </location>
</feature>
<dbReference type="RefSeq" id="WP_261756770.1">
    <property type="nucleotide sequence ID" value="NZ_CP104562.2"/>
</dbReference>
<evidence type="ECO:0000313" key="11">
    <source>
        <dbReference type="EMBL" id="UXH77027.1"/>
    </source>
</evidence>
<dbReference type="Gene3D" id="3.40.720.10">
    <property type="entry name" value="Alkaline Phosphatase, subunit A"/>
    <property type="match status" value="1"/>
</dbReference>
<dbReference type="PANTHER" id="PTHR30443:SF0">
    <property type="entry name" value="PHOSPHOETHANOLAMINE TRANSFERASE EPTA"/>
    <property type="match status" value="1"/>
</dbReference>
<feature type="transmembrane region" description="Helical" evidence="8">
    <location>
        <begin position="59"/>
        <end position="80"/>
    </location>
</feature>
<dbReference type="InterPro" id="IPR040423">
    <property type="entry name" value="PEA_transferase"/>
</dbReference>
<name>A0ABY6AWG9_9BURK</name>
<keyword evidence="2" id="KW-1003">Cell membrane</keyword>
<dbReference type="InterPro" id="IPR000917">
    <property type="entry name" value="Sulfatase_N"/>
</dbReference>
<dbReference type="EMBL" id="CP104562">
    <property type="protein sequence ID" value="UXH77027.1"/>
    <property type="molecule type" value="Genomic_DNA"/>
</dbReference>
<evidence type="ECO:0000256" key="1">
    <source>
        <dbReference type="ARBA" id="ARBA00004429"/>
    </source>
</evidence>
<dbReference type="Pfam" id="PF08019">
    <property type="entry name" value="EptA_B_N"/>
    <property type="match status" value="1"/>
</dbReference>
<feature type="domain" description="Phosphoethanolamine transferase N-terminal" evidence="10">
    <location>
        <begin position="68"/>
        <end position="216"/>
    </location>
</feature>
<dbReference type="InterPro" id="IPR012549">
    <property type="entry name" value="EptA-like_N"/>
</dbReference>
<dbReference type="NCBIfam" id="NF028537">
    <property type="entry name" value="P_eth_NH2_trans"/>
    <property type="match status" value="1"/>
</dbReference>
<accession>A0ABY6AWG9</accession>
<dbReference type="InterPro" id="IPR017850">
    <property type="entry name" value="Alkaline_phosphatase_core_sf"/>
</dbReference>
<keyword evidence="4 11" id="KW-0808">Transferase</keyword>
<feature type="transmembrane region" description="Helical" evidence="8">
    <location>
        <begin position="162"/>
        <end position="181"/>
    </location>
</feature>